<proteinExistence type="predicted"/>
<dbReference type="Proteomes" id="UP001497535">
    <property type="component" value="Unassembled WGS sequence"/>
</dbReference>
<name>A0ACB0ZC56_MELEN</name>
<protein>
    <submittedName>
        <fullName evidence="1">Uncharacterized protein</fullName>
    </submittedName>
</protein>
<comment type="caution">
    <text evidence="1">The sequence shown here is derived from an EMBL/GenBank/DDBJ whole genome shotgun (WGS) entry which is preliminary data.</text>
</comment>
<gene>
    <name evidence="1" type="ORF">MENTE1834_LOCUS23496</name>
</gene>
<reference evidence="1" key="1">
    <citation type="submission" date="2023-11" db="EMBL/GenBank/DDBJ databases">
        <authorList>
            <person name="Poullet M."/>
        </authorList>
    </citation>
    <scope>NUCLEOTIDE SEQUENCE</scope>
    <source>
        <strain evidence="1">E1834</strain>
    </source>
</reference>
<keyword evidence="2" id="KW-1185">Reference proteome</keyword>
<evidence type="ECO:0000313" key="1">
    <source>
        <dbReference type="EMBL" id="CAK5076626.1"/>
    </source>
</evidence>
<sequence length="89" mass="10904">MFFRKGHVWMFCFVLLKFTNFVLKKMFNVFLNFYICLTCFPELFYLFCNMFFRNMFLGIKIIILKALQFENYLYQNITVKTTTISNLNN</sequence>
<accession>A0ACB0ZC56</accession>
<dbReference type="EMBL" id="CAVMJV010000030">
    <property type="protein sequence ID" value="CAK5076626.1"/>
    <property type="molecule type" value="Genomic_DNA"/>
</dbReference>
<organism evidence="1 2">
    <name type="scientific">Meloidogyne enterolobii</name>
    <name type="common">Root-knot nematode worm</name>
    <name type="synonym">Meloidogyne mayaguensis</name>
    <dbReference type="NCBI Taxonomy" id="390850"/>
    <lineage>
        <taxon>Eukaryota</taxon>
        <taxon>Metazoa</taxon>
        <taxon>Ecdysozoa</taxon>
        <taxon>Nematoda</taxon>
        <taxon>Chromadorea</taxon>
        <taxon>Rhabditida</taxon>
        <taxon>Tylenchina</taxon>
        <taxon>Tylenchomorpha</taxon>
        <taxon>Tylenchoidea</taxon>
        <taxon>Meloidogynidae</taxon>
        <taxon>Meloidogyninae</taxon>
        <taxon>Meloidogyne</taxon>
    </lineage>
</organism>
<evidence type="ECO:0000313" key="2">
    <source>
        <dbReference type="Proteomes" id="UP001497535"/>
    </source>
</evidence>